<dbReference type="InterPro" id="IPR018490">
    <property type="entry name" value="cNMP-bd_dom_sf"/>
</dbReference>
<dbReference type="Pfam" id="PF00027">
    <property type="entry name" value="cNMP_binding"/>
    <property type="match status" value="1"/>
</dbReference>
<accession>A0AAE1NC76</accession>
<feature type="domain" description="Cyclic nucleotide-binding" evidence="12">
    <location>
        <begin position="483"/>
        <end position="593"/>
    </location>
</feature>
<evidence type="ECO:0000256" key="5">
    <source>
        <dbReference type="ARBA" id="ARBA00022989"/>
    </source>
</evidence>
<dbReference type="SUPFAM" id="SSF51206">
    <property type="entry name" value="cAMP-binding domain-like"/>
    <property type="match status" value="1"/>
</dbReference>
<evidence type="ECO:0000259" key="12">
    <source>
        <dbReference type="PROSITE" id="PS50042"/>
    </source>
</evidence>
<keyword evidence="9" id="KW-0407">Ion channel</keyword>
<evidence type="ECO:0000256" key="7">
    <source>
        <dbReference type="ARBA" id="ARBA00023136"/>
    </source>
</evidence>
<keyword evidence="3" id="KW-0813">Transport</keyword>
<feature type="compositionally biased region" description="Acidic residues" evidence="10">
    <location>
        <begin position="22"/>
        <end position="50"/>
    </location>
</feature>
<comment type="subcellular location">
    <subcellularLocation>
        <location evidence="1">Endomembrane system</location>
        <topology evidence="1">Multi-pass membrane protein</topology>
    </subcellularLocation>
</comment>
<dbReference type="CDD" id="cd00038">
    <property type="entry name" value="CAP_ED"/>
    <property type="match status" value="1"/>
</dbReference>
<dbReference type="InterPro" id="IPR000595">
    <property type="entry name" value="cNMP-bd_dom"/>
</dbReference>
<comment type="caution">
    <text evidence="13">The sequence shown here is derived from an EMBL/GenBank/DDBJ whole genome shotgun (WGS) entry which is preliminary data.</text>
</comment>
<comment type="similarity">
    <text evidence="2">Belongs to the cyclic nucleotide-gated cation channel (TC 1.A.1.5) family.</text>
</comment>
<dbReference type="SUPFAM" id="SSF81324">
    <property type="entry name" value="Voltage-gated potassium channels"/>
    <property type="match status" value="1"/>
</dbReference>
<sequence length="680" mass="78842">MATADLHSSRASRVHDSHHTTDDDEDYSVTDDAEEETDGEEETNGADDGDDKAVGWCWRRKGVGGRSSGYWGKVLDPRAKWVQEWNRVFLLVCAMGLFVDPLFFYALSVSDKCMCLFVDGWFAVTVTALRCMTDALHLWNMWLQFKMGKRHFGSGLTVDTNRRWVALRYLKLKTGFFFDLFVILPLPQIVLWVTIPYLLERGSVTLVMTVFLIMFLFQYLPKIYHSVCVLRRLQNLSGYIFGTVWWGIALNLIAYFVASHAAGACWYLLGIQRAAKCLKEQCGRTSGCGLRILSCKEPVYYGTNGMARDTARLSWAENRQVRSTCLYGPDNYDYGAYKWTVQLVTNDSRLEKILFPIFWGLMTLSTFGNLESTTEWLEVVFNIIVLTSGLILVTMLIGNIKVFLHATTSKKQAMQLKMRNIEWWMRKRHLPSEFRQRVRNYERQRWAAMRGVDEFEMIRNLPEGLRRDIKYHLCLDLVRQVPLFQHMDELVLENICDRVKSLIFTKGETITREGDPVQRMLFVVRGHLQSSQVLRDGVKSYCMLGPGNFSGDELLSWCLRRPFIERLPPSSSTLITLETTEAFGLEAEDVKYVTQHFRYTFMNEKVKRSARYYSPGWRTWAAVAIQLAWRRHKHRLTLSSLSFIRPRRPVSRCSSLGEDRLRLYTALLTSPKPNQDDFDY</sequence>
<name>A0AAE1NC76_9FABA</name>
<evidence type="ECO:0000256" key="8">
    <source>
        <dbReference type="ARBA" id="ARBA00023286"/>
    </source>
</evidence>
<protein>
    <recommendedName>
        <fullName evidence="12">Cyclic nucleotide-binding domain-containing protein</fullName>
    </recommendedName>
</protein>
<feature type="transmembrane region" description="Helical" evidence="11">
    <location>
        <begin position="88"/>
        <end position="108"/>
    </location>
</feature>
<evidence type="ECO:0000256" key="9">
    <source>
        <dbReference type="ARBA" id="ARBA00023303"/>
    </source>
</evidence>
<evidence type="ECO:0000256" key="1">
    <source>
        <dbReference type="ARBA" id="ARBA00004127"/>
    </source>
</evidence>
<feature type="transmembrane region" description="Helical" evidence="11">
    <location>
        <begin position="205"/>
        <end position="224"/>
    </location>
</feature>
<organism evidence="13 14">
    <name type="scientific">Acacia crassicarpa</name>
    <name type="common">northern wattle</name>
    <dbReference type="NCBI Taxonomy" id="499986"/>
    <lineage>
        <taxon>Eukaryota</taxon>
        <taxon>Viridiplantae</taxon>
        <taxon>Streptophyta</taxon>
        <taxon>Embryophyta</taxon>
        <taxon>Tracheophyta</taxon>
        <taxon>Spermatophyta</taxon>
        <taxon>Magnoliopsida</taxon>
        <taxon>eudicotyledons</taxon>
        <taxon>Gunneridae</taxon>
        <taxon>Pentapetalae</taxon>
        <taxon>rosids</taxon>
        <taxon>fabids</taxon>
        <taxon>Fabales</taxon>
        <taxon>Fabaceae</taxon>
        <taxon>Caesalpinioideae</taxon>
        <taxon>mimosoid clade</taxon>
        <taxon>Acacieae</taxon>
        <taxon>Acacia</taxon>
    </lineage>
</organism>
<dbReference type="FunFam" id="2.60.120.10:FF:000063">
    <property type="entry name" value="cyclic nucleotide-gated ion channel 4"/>
    <property type="match status" value="1"/>
</dbReference>
<gene>
    <name evidence="13" type="ORF">QN277_002611</name>
</gene>
<dbReference type="InterPro" id="IPR014710">
    <property type="entry name" value="RmlC-like_jellyroll"/>
</dbReference>
<evidence type="ECO:0000256" key="6">
    <source>
        <dbReference type="ARBA" id="ARBA00023065"/>
    </source>
</evidence>
<proteinExistence type="inferred from homology"/>
<keyword evidence="6" id="KW-0406">Ion transport</keyword>
<dbReference type="GO" id="GO:0012505">
    <property type="term" value="C:endomembrane system"/>
    <property type="evidence" value="ECO:0007669"/>
    <property type="project" value="UniProtKB-SubCell"/>
</dbReference>
<feature type="transmembrane region" description="Helical" evidence="11">
    <location>
        <begin position="176"/>
        <end position="199"/>
    </location>
</feature>
<feature type="region of interest" description="Disordered" evidence="10">
    <location>
        <begin position="1"/>
        <end position="51"/>
    </location>
</feature>
<evidence type="ECO:0000256" key="11">
    <source>
        <dbReference type="SAM" id="Phobius"/>
    </source>
</evidence>
<dbReference type="FunFam" id="1.10.287.630:FF:000003">
    <property type="entry name" value="Cyclic nucleotide-gated ion channel 1"/>
    <property type="match status" value="1"/>
</dbReference>
<keyword evidence="7 11" id="KW-0472">Membrane</keyword>
<evidence type="ECO:0000313" key="14">
    <source>
        <dbReference type="Proteomes" id="UP001293593"/>
    </source>
</evidence>
<dbReference type="PANTHER" id="PTHR45651:SF14">
    <property type="entry name" value="CYCLIC NUCLEOTIDE-GATED ION CHANNEL 4"/>
    <property type="match status" value="1"/>
</dbReference>
<feature type="transmembrane region" description="Helical" evidence="11">
    <location>
        <begin position="120"/>
        <end position="142"/>
    </location>
</feature>
<dbReference type="SMART" id="SM00100">
    <property type="entry name" value="cNMP"/>
    <property type="match status" value="1"/>
</dbReference>
<keyword evidence="8" id="KW-1071">Ligand-gated ion channel</keyword>
<dbReference type="Proteomes" id="UP001293593">
    <property type="component" value="Unassembled WGS sequence"/>
</dbReference>
<reference evidence="13" key="1">
    <citation type="submission" date="2023-10" db="EMBL/GenBank/DDBJ databases">
        <title>Chromosome-level genome of the transformable northern wattle, Acacia crassicarpa.</title>
        <authorList>
            <person name="Massaro I."/>
            <person name="Sinha N.R."/>
            <person name="Poethig S."/>
            <person name="Leichty A.R."/>
        </authorList>
    </citation>
    <scope>NUCLEOTIDE SEQUENCE</scope>
    <source>
        <strain evidence="13">Acra3RX</strain>
        <tissue evidence="13">Leaf</tissue>
    </source>
</reference>
<feature type="transmembrane region" description="Helical" evidence="11">
    <location>
        <begin position="379"/>
        <end position="404"/>
    </location>
</feature>
<dbReference type="PANTHER" id="PTHR45651">
    <property type="entry name" value="CYCLIC NUCLEOTIDE-GATED ION CHANNEL 15-RELATED-RELATED"/>
    <property type="match status" value="1"/>
</dbReference>
<keyword evidence="4 11" id="KW-0812">Transmembrane</keyword>
<dbReference type="PROSITE" id="PS50042">
    <property type="entry name" value="CNMP_BINDING_3"/>
    <property type="match status" value="1"/>
</dbReference>
<dbReference type="Gene3D" id="2.60.120.10">
    <property type="entry name" value="Jelly Rolls"/>
    <property type="match status" value="1"/>
</dbReference>
<evidence type="ECO:0000256" key="3">
    <source>
        <dbReference type="ARBA" id="ARBA00022448"/>
    </source>
</evidence>
<evidence type="ECO:0000313" key="13">
    <source>
        <dbReference type="EMBL" id="KAK4285991.1"/>
    </source>
</evidence>
<dbReference type="Gene3D" id="1.10.287.630">
    <property type="entry name" value="Helix hairpin bin"/>
    <property type="match status" value="1"/>
</dbReference>
<feature type="transmembrane region" description="Helical" evidence="11">
    <location>
        <begin position="236"/>
        <end position="258"/>
    </location>
</feature>
<keyword evidence="5 11" id="KW-1133">Transmembrane helix</keyword>
<dbReference type="AlphaFoldDB" id="A0AAE1NC76"/>
<evidence type="ECO:0000256" key="4">
    <source>
        <dbReference type="ARBA" id="ARBA00022692"/>
    </source>
</evidence>
<dbReference type="GO" id="GO:0034220">
    <property type="term" value="P:monoatomic ion transmembrane transport"/>
    <property type="evidence" value="ECO:0007669"/>
    <property type="project" value="UniProtKB-KW"/>
</dbReference>
<evidence type="ECO:0000256" key="2">
    <source>
        <dbReference type="ARBA" id="ARBA00010486"/>
    </source>
</evidence>
<keyword evidence="14" id="KW-1185">Reference proteome</keyword>
<evidence type="ECO:0000256" key="10">
    <source>
        <dbReference type="SAM" id="MobiDB-lite"/>
    </source>
</evidence>
<dbReference type="EMBL" id="JAWXYG010000001">
    <property type="protein sequence ID" value="KAK4285991.1"/>
    <property type="molecule type" value="Genomic_DNA"/>
</dbReference>